<proteinExistence type="predicted"/>
<dbReference type="Proteomes" id="UP000827721">
    <property type="component" value="Unassembled WGS sequence"/>
</dbReference>
<feature type="chain" id="PRO_5045868189" evidence="1">
    <location>
        <begin position="26"/>
        <end position="291"/>
    </location>
</feature>
<accession>A0ABQ8H9P8</accession>
<dbReference type="CDD" id="cd23370">
    <property type="entry name" value="beta-trefoil_STI_MkMLP-like"/>
    <property type="match status" value="1"/>
</dbReference>
<sequence>MKTTPFLPLSLFFLFFALLTKPLLSAPEPLLDIDGDKVEAGTAYYIISAIRGGGGGGLSLTFNRNGSCPLDVIQERLDVFRGYPMFFYPTDYNSEDRGYVYESTDVNILFYANIINCNQQFVWKVDNYDDKRGAWFVTTNGVLGNPGPQTLKDWFKFERAAGNAYKIVHCPSVSESTVHLCGDVGINYDDNARRLGPPPSLYLPLVILLVTDTSEGGGRKSDKGKKVTIETQLDAEEGHIKIEQPIGGGLLTERGAHHNEVIHLDDPVETITDQPPVLGPYGATLLRGLEP</sequence>
<evidence type="ECO:0000313" key="2">
    <source>
        <dbReference type="EMBL" id="KAH7550606.1"/>
    </source>
</evidence>
<dbReference type="PROSITE" id="PS00283">
    <property type="entry name" value="SOYBEAN_KUNITZ"/>
    <property type="match status" value="1"/>
</dbReference>
<reference evidence="2 3" key="1">
    <citation type="submission" date="2021-02" db="EMBL/GenBank/DDBJ databases">
        <title>Plant Genome Project.</title>
        <authorList>
            <person name="Zhang R.-G."/>
        </authorList>
    </citation>
    <scope>NUCLEOTIDE SEQUENCE [LARGE SCALE GENOMIC DNA]</scope>
    <source>
        <tissue evidence="2">Leaves</tissue>
    </source>
</reference>
<dbReference type="PRINTS" id="PR00291">
    <property type="entry name" value="KUNITZINHBTR"/>
</dbReference>
<dbReference type="EMBL" id="JAFEMO010000013">
    <property type="protein sequence ID" value="KAH7550606.1"/>
    <property type="molecule type" value="Genomic_DNA"/>
</dbReference>
<dbReference type="PANTHER" id="PTHR33107">
    <property type="entry name" value="KUNITZ TRYPSIN INHIBITOR 2"/>
    <property type="match status" value="1"/>
</dbReference>
<comment type="caution">
    <text evidence="2">The sequence shown here is derived from an EMBL/GenBank/DDBJ whole genome shotgun (WGS) entry which is preliminary data.</text>
</comment>
<organism evidence="2 3">
    <name type="scientific">Xanthoceras sorbifolium</name>
    <dbReference type="NCBI Taxonomy" id="99658"/>
    <lineage>
        <taxon>Eukaryota</taxon>
        <taxon>Viridiplantae</taxon>
        <taxon>Streptophyta</taxon>
        <taxon>Embryophyta</taxon>
        <taxon>Tracheophyta</taxon>
        <taxon>Spermatophyta</taxon>
        <taxon>Magnoliopsida</taxon>
        <taxon>eudicotyledons</taxon>
        <taxon>Gunneridae</taxon>
        <taxon>Pentapetalae</taxon>
        <taxon>rosids</taxon>
        <taxon>malvids</taxon>
        <taxon>Sapindales</taxon>
        <taxon>Sapindaceae</taxon>
        <taxon>Xanthoceroideae</taxon>
        <taxon>Xanthoceras</taxon>
    </lineage>
</organism>
<dbReference type="Gene3D" id="2.80.10.50">
    <property type="match status" value="1"/>
</dbReference>
<dbReference type="InterPro" id="IPR011065">
    <property type="entry name" value="Kunitz_inhibitor_STI-like_sf"/>
</dbReference>
<dbReference type="InterPro" id="IPR002160">
    <property type="entry name" value="Prot_inh_Kunz-lg"/>
</dbReference>
<dbReference type="SMART" id="SM00452">
    <property type="entry name" value="STI"/>
    <property type="match status" value="1"/>
</dbReference>
<keyword evidence="3" id="KW-1185">Reference proteome</keyword>
<evidence type="ECO:0000256" key="1">
    <source>
        <dbReference type="SAM" id="SignalP"/>
    </source>
</evidence>
<dbReference type="PANTHER" id="PTHR33107:SF5">
    <property type="entry name" value="KUNITZ TRYPSIN INHIBITOR 5"/>
    <property type="match status" value="1"/>
</dbReference>
<dbReference type="SUPFAM" id="SSF50386">
    <property type="entry name" value="STI-like"/>
    <property type="match status" value="1"/>
</dbReference>
<keyword evidence="1" id="KW-0732">Signal</keyword>
<gene>
    <name evidence="2" type="ORF">JRO89_XS13G0230000</name>
</gene>
<protein>
    <submittedName>
        <fullName evidence="2">Uncharacterized protein</fullName>
    </submittedName>
</protein>
<name>A0ABQ8H9P8_9ROSI</name>
<feature type="signal peptide" evidence="1">
    <location>
        <begin position="1"/>
        <end position="25"/>
    </location>
</feature>
<evidence type="ECO:0000313" key="3">
    <source>
        <dbReference type="Proteomes" id="UP000827721"/>
    </source>
</evidence>
<dbReference type="Pfam" id="PF00197">
    <property type="entry name" value="Kunitz_legume"/>
    <property type="match status" value="1"/>
</dbReference>